<reference evidence="3 4" key="1">
    <citation type="submission" date="2024-05" db="EMBL/GenBank/DDBJ databases">
        <authorList>
            <person name="Jiang F."/>
        </authorList>
    </citation>
    <scope>NUCLEOTIDE SEQUENCE [LARGE SCALE GENOMIC DNA]</scope>
    <source>
        <strain evidence="3 4">LZ166</strain>
    </source>
</reference>
<dbReference type="PANTHER" id="PTHR33376:SF15">
    <property type="entry name" value="BLL6794 PROTEIN"/>
    <property type="match status" value="1"/>
</dbReference>
<dbReference type="Proteomes" id="UP001556692">
    <property type="component" value="Unassembled WGS sequence"/>
</dbReference>
<name>A0ABV3SPA6_9HYPH</name>
<comment type="caution">
    <text evidence="3">The sequence shown here is derived from an EMBL/GenBank/DDBJ whole genome shotgun (WGS) entry which is preliminary data.</text>
</comment>
<dbReference type="Pfam" id="PF03480">
    <property type="entry name" value="DctP"/>
    <property type="match status" value="1"/>
</dbReference>
<evidence type="ECO:0000256" key="1">
    <source>
        <dbReference type="ARBA" id="ARBA00022729"/>
    </source>
</evidence>
<evidence type="ECO:0000313" key="4">
    <source>
        <dbReference type="Proteomes" id="UP001556692"/>
    </source>
</evidence>
<dbReference type="InterPro" id="IPR018389">
    <property type="entry name" value="DctP_fam"/>
</dbReference>
<keyword evidence="1 2" id="KW-0732">Signal</keyword>
<dbReference type="EMBL" id="JBDPGJ010000006">
    <property type="protein sequence ID" value="MEX0408632.1"/>
    <property type="molecule type" value="Genomic_DNA"/>
</dbReference>
<feature type="chain" id="PRO_5045847318" evidence="2">
    <location>
        <begin position="30"/>
        <end position="349"/>
    </location>
</feature>
<dbReference type="SUPFAM" id="SSF53850">
    <property type="entry name" value="Periplasmic binding protein-like II"/>
    <property type="match status" value="1"/>
</dbReference>
<evidence type="ECO:0000313" key="3">
    <source>
        <dbReference type="EMBL" id="MEX0408632.1"/>
    </source>
</evidence>
<protein>
    <submittedName>
        <fullName evidence="3">TRAP transporter substrate-binding protein DctP</fullName>
    </submittedName>
</protein>
<organism evidence="3 4">
    <name type="scientific">Aquibium pacificus</name>
    <dbReference type="NCBI Taxonomy" id="3153579"/>
    <lineage>
        <taxon>Bacteria</taxon>
        <taxon>Pseudomonadati</taxon>
        <taxon>Pseudomonadota</taxon>
        <taxon>Alphaproteobacteria</taxon>
        <taxon>Hyphomicrobiales</taxon>
        <taxon>Phyllobacteriaceae</taxon>
        <taxon>Aquibium</taxon>
    </lineage>
</organism>
<dbReference type="RefSeq" id="WP_367956508.1">
    <property type="nucleotide sequence ID" value="NZ_JBDPGJ010000006.1"/>
</dbReference>
<proteinExistence type="predicted"/>
<gene>
    <name evidence="3" type="primary">dctP</name>
    <name evidence="3" type="ORF">ABGN05_23525</name>
</gene>
<dbReference type="InterPro" id="IPR038404">
    <property type="entry name" value="TRAP_DctP_sf"/>
</dbReference>
<keyword evidence="4" id="KW-1185">Reference proteome</keyword>
<evidence type="ECO:0000256" key="2">
    <source>
        <dbReference type="SAM" id="SignalP"/>
    </source>
</evidence>
<dbReference type="PANTHER" id="PTHR33376">
    <property type="match status" value="1"/>
</dbReference>
<dbReference type="Gene3D" id="3.40.190.170">
    <property type="entry name" value="Bacterial extracellular solute-binding protein, family 7"/>
    <property type="match status" value="1"/>
</dbReference>
<dbReference type="NCBIfam" id="NF037995">
    <property type="entry name" value="TRAP_S1"/>
    <property type="match status" value="1"/>
</dbReference>
<feature type="signal peptide" evidence="2">
    <location>
        <begin position="1"/>
        <end position="29"/>
    </location>
</feature>
<accession>A0ABV3SPA6</accession>
<sequence>MKFSIKNFSIRAAAVGVALAAALTSAARAQDTIELKIAHPFPTTHYLVEHGLDVWVAALEKELGERVNFTIYPAQQLGKAAEALNLAASGVADLVLTATSYHPAQLTVSAVAELPGMYDDICVASRASMELSAEGSFFDEVDFAPNGVRAIYNVSLPIYKVITASRKIETLEDLEGVKLRTTGSAMDATARSLGAAATRMPSAELFQAAQRGTVDGALYLYNGMPPYDLQTVFKHSTEGVSMGSTHLVLLMNREKFDALPADIQETFLRHGVAAAEKNCAWMAESETAVRDKMVAESGLQVVTLSADEQARWEERTAKVADEWAQSIGAEGQQALDAYRDAVERLAAQN</sequence>